<gene>
    <name evidence="1" type="ORF">AS594_00220</name>
</gene>
<sequence length="182" mass="20033">MDFERPDWFDRATEWWCSTVGNDLARHAQPVGISSDGELGVLCSDQAWSTQMRLMAHRVVERLNGARPDDLPKVAGITVLKPAPVPEELIQLWSDLVGSDLADRVRPRSLSDWGRELATEAECAHARDLLAQRTPFVLARLRATLPGSSIVRLRTSHLRSVGVLIASSPEFSDRAAVEGASP</sequence>
<keyword evidence="2" id="KW-1185">Reference proteome</keyword>
<dbReference type="Pfam" id="PF05258">
    <property type="entry name" value="DciA"/>
    <property type="match status" value="1"/>
</dbReference>
<protein>
    <recommendedName>
        <fullName evidence="3">DUF721 domain-containing protein</fullName>
    </recommendedName>
</protein>
<proteinExistence type="predicted"/>
<accession>A0A1E5P0V6</accession>
<dbReference type="Proteomes" id="UP000095759">
    <property type="component" value="Unassembled WGS sequence"/>
</dbReference>
<name>A0A1E5P0V6_9ACTN</name>
<evidence type="ECO:0008006" key="3">
    <source>
        <dbReference type="Google" id="ProtNLM"/>
    </source>
</evidence>
<dbReference type="RefSeq" id="WP_069933699.1">
    <property type="nucleotide sequence ID" value="NZ_MEHJ01000001.1"/>
</dbReference>
<comment type="caution">
    <text evidence="1">The sequence shown here is derived from an EMBL/GenBank/DDBJ whole genome shotgun (WGS) entry which is preliminary data.</text>
</comment>
<dbReference type="AlphaFoldDB" id="A0A1E5P0V6"/>
<dbReference type="PANTHER" id="PTHR36456">
    <property type="entry name" value="UPF0232 PROTEIN SCO3875"/>
    <property type="match status" value="1"/>
</dbReference>
<evidence type="ECO:0000313" key="1">
    <source>
        <dbReference type="EMBL" id="OEJ23183.1"/>
    </source>
</evidence>
<reference evidence="1 2" key="1">
    <citation type="submission" date="2016-08" db="EMBL/GenBank/DDBJ databases">
        <title>Complete genome sequence of Streptomyces agglomeratus strain 6-3-2, a novel anti-MRSA actinomycete isolated from Wuli of Tebit, China.</title>
        <authorList>
            <person name="Chen X."/>
        </authorList>
    </citation>
    <scope>NUCLEOTIDE SEQUENCE [LARGE SCALE GENOMIC DNA]</scope>
    <source>
        <strain evidence="1 2">6-3-2</strain>
    </source>
</reference>
<dbReference type="PANTHER" id="PTHR36456:SF1">
    <property type="entry name" value="UPF0232 PROTEIN SCO3875"/>
    <property type="match status" value="1"/>
</dbReference>
<organism evidence="1 2">
    <name type="scientific">Streptomyces agglomeratus</name>
    <dbReference type="NCBI Taxonomy" id="285458"/>
    <lineage>
        <taxon>Bacteria</taxon>
        <taxon>Bacillati</taxon>
        <taxon>Actinomycetota</taxon>
        <taxon>Actinomycetes</taxon>
        <taxon>Kitasatosporales</taxon>
        <taxon>Streptomycetaceae</taxon>
        <taxon>Streptomyces</taxon>
    </lineage>
</organism>
<dbReference type="OrthoDB" id="5516926at2"/>
<evidence type="ECO:0000313" key="2">
    <source>
        <dbReference type="Proteomes" id="UP000095759"/>
    </source>
</evidence>
<dbReference type="InterPro" id="IPR007922">
    <property type="entry name" value="DciA-like"/>
</dbReference>
<dbReference type="EMBL" id="MEHJ01000001">
    <property type="protein sequence ID" value="OEJ23183.1"/>
    <property type="molecule type" value="Genomic_DNA"/>
</dbReference>